<keyword evidence="4" id="KW-0408">Iron</keyword>
<organism evidence="7 8">
    <name type="scientific">Alteromonas lipolytica</name>
    <dbReference type="NCBI Taxonomy" id="1856405"/>
    <lineage>
        <taxon>Bacteria</taxon>
        <taxon>Pseudomonadati</taxon>
        <taxon>Pseudomonadota</taxon>
        <taxon>Gammaproteobacteria</taxon>
        <taxon>Alteromonadales</taxon>
        <taxon>Alteromonadaceae</taxon>
        <taxon>Alteromonas/Salinimonas group</taxon>
        <taxon>Alteromonas</taxon>
    </lineage>
</organism>
<dbReference type="STRING" id="1856405.BFC17_01260"/>
<accession>A0A1E8FAI3</accession>
<feature type="domain" description="Rieske" evidence="6">
    <location>
        <begin position="7"/>
        <end position="109"/>
    </location>
</feature>
<dbReference type="CDD" id="cd08878">
    <property type="entry name" value="RHO_alpha_C_DMO-like"/>
    <property type="match status" value="1"/>
</dbReference>
<keyword evidence="2" id="KW-0479">Metal-binding</keyword>
<dbReference type="AlphaFoldDB" id="A0A1E8FAI3"/>
<dbReference type="Pfam" id="PF19112">
    <property type="entry name" value="VanA_C"/>
    <property type="match status" value="1"/>
</dbReference>
<dbReference type="GO" id="GO:0051537">
    <property type="term" value="F:2 iron, 2 sulfur cluster binding"/>
    <property type="evidence" value="ECO:0007669"/>
    <property type="project" value="UniProtKB-KW"/>
</dbReference>
<reference evidence="7 8" key="1">
    <citation type="submission" date="2016-09" db="EMBL/GenBank/DDBJ databases">
        <title>Alteromonas lipolytica, a new species isolated from sea water.</title>
        <authorList>
            <person name="Wu Y.-H."/>
            <person name="Cheng H."/>
            <person name="Xu X.-W."/>
        </authorList>
    </citation>
    <scope>NUCLEOTIDE SEQUENCE [LARGE SCALE GENOMIC DNA]</scope>
    <source>
        <strain evidence="7 8">JW12</strain>
    </source>
</reference>
<dbReference type="InterPro" id="IPR017941">
    <property type="entry name" value="Rieske_2Fe-2S"/>
</dbReference>
<evidence type="ECO:0000256" key="4">
    <source>
        <dbReference type="ARBA" id="ARBA00023004"/>
    </source>
</evidence>
<keyword evidence="5" id="KW-0411">Iron-sulfur</keyword>
<dbReference type="RefSeq" id="WP_070177311.1">
    <property type="nucleotide sequence ID" value="NZ_BMJR01000002.1"/>
</dbReference>
<dbReference type="PANTHER" id="PTHR21266">
    <property type="entry name" value="IRON-SULFUR DOMAIN CONTAINING PROTEIN"/>
    <property type="match status" value="1"/>
</dbReference>
<comment type="caution">
    <text evidence="7">The sequence shown here is derived from an EMBL/GenBank/DDBJ whole genome shotgun (WGS) entry which is preliminary data.</text>
</comment>
<name>A0A1E8FAI3_9ALTE</name>
<sequence>MFLEDCWYVGAWSHEVKNEKIVGVKILNQPVALYRLADGTLRAIADRCPHRFAPLSMGCVEGQSIRCMYHGLKFDSQGNCQEIPGGGPLHAIKPARVYPVTEQDGWIWVWMGLPELADKALVPSAFGLDNPAFYMRSAQLDYAANYMLINDNLCDLSHVDFVHAKTLGWATGGGWSTTNPDISKIDRGIRIQRWFVSQPTSPTNPTPVDTWNAYDFLAPGVFVMESKSYKQGTAAACDFKEPTGEPQTYRVEQQAVTPISENETRYFYATGFDSRMPEKLLEGIFKIVMDAFAEDKTIIEAQQKIIESTPDDMDRSFIPHDRALTRFRRMMEHLKSKQQRYSSDDS</sequence>
<evidence type="ECO:0000256" key="1">
    <source>
        <dbReference type="ARBA" id="ARBA00022714"/>
    </source>
</evidence>
<dbReference type="OrthoDB" id="9769355at2"/>
<dbReference type="PANTHER" id="PTHR21266:SF60">
    <property type="entry name" value="3-KETOSTEROID-9-ALPHA-MONOOXYGENASE, OXYGENASE COMPONENT"/>
    <property type="match status" value="1"/>
</dbReference>
<dbReference type="InterPro" id="IPR050584">
    <property type="entry name" value="Cholesterol_7-desaturase"/>
</dbReference>
<evidence type="ECO:0000313" key="7">
    <source>
        <dbReference type="EMBL" id="OFI32934.1"/>
    </source>
</evidence>
<dbReference type="Pfam" id="PF00355">
    <property type="entry name" value="Rieske"/>
    <property type="match status" value="1"/>
</dbReference>
<evidence type="ECO:0000256" key="5">
    <source>
        <dbReference type="ARBA" id="ARBA00023014"/>
    </source>
</evidence>
<dbReference type="SUPFAM" id="SSF50022">
    <property type="entry name" value="ISP domain"/>
    <property type="match status" value="1"/>
</dbReference>
<dbReference type="PROSITE" id="PS51296">
    <property type="entry name" value="RIESKE"/>
    <property type="match status" value="1"/>
</dbReference>
<dbReference type="InterPro" id="IPR036922">
    <property type="entry name" value="Rieske_2Fe-2S_sf"/>
</dbReference>
<keyword evidence="3" id="KW-0560">Oxidoreductase</keyword>
<dbReference type="Gene3D" id="3.90.380.10">
    <property type="entry name" value="Naphthalene 1,2-dioxygenase Alpha Subunit, Chain A, domain 1"/>
    <property type="match status" value="1"/>
</dbReference>
<protein>
    <recommendedName>
        <fullName evidence="6">Rieske domain-containing protein</fullName>
    </recommendedName>
</protein>
<evidence type="ECO:0000256" key="2">
    <source>
        <dbReference type="ARBA" id="ARBA00022723"/>
    </source>
</evidence>
<dbReference type="Proteomes" id="UP000176037">
    <property type="component" value="Unassembled WGS sequence"/>
</dbReference>
<keyword evidence="1" id="KW-0001">2Fe-2S</keyword>
<evidence type="ECO:0000313" key="8">
    <source>
        <dbReference type="Proteomes" id="UP000176037"/>
    </source>
</evidence>
<proteinExistence type="predicted"/>
<dbReference type="Gene3D" id="2.102.10.10">
    <property type="entry name" value="Rieske [2Fe-2S] iron-sulphur domain"/>
    <property type="match status" value="1"/>
</dbReference>
<dbReference type="InterPro" id="IPR044043">
    <property type="entry name" value="VanA_C_cat"/>
</dbReference>
<dbReference type="SUPFAM" id="SSF55961">
    <property type="entry name" value="Bet v1-like"/>
    <property type="match status" value="1"/>
</dbReference>
<gene>
    <name evidence="7" type="ORF">BFC17_01260</name>
</gene>
<keyword evidence="8" id="KW-1185">Reference proteome</keyword>
<evidence type="ECO:0000259" key="6">
    <source>
        <dbReference type="PROSITE" id="PS51296"/>
    </source>
</evidence>
<dbReference type="GO" id="GO:0016491">
    <property type="term" value="F:oxidoreductase activity"/>
    <property type="evidence" value="ECO:0007669"/>
    <property type="project" value="UniProtKB-KW"/>
</dbReference>
<dbReference type="GO" id="GO:0046872">
    <property type="term" value="F:metal ion binding"/>
    <property type="evidence" value="ECO:0007669"/>
    <property type="project" value="UniProtKB-KW"/>
</dbReference>
<dbReference type="EMBL" id="MJIC01000015">
    <property type="protein sequence ID" value="OFI32934.1"/>
    <property type="molecule type" value="Genomic_DNA"/>
</dbReference>
<evidence type="ECO:0000256" key="3">
    <source>
        <dbReference type="ARBA" id="ARBA00023002"/>
    </source>
</evidence>